<evidence type="ECO:0000256" key="1">
    <source>
        <dbReference type="ARBA" id="ARBA00023015"/>
    </source>
</evidence>
<reference evidence="7" key="1">
    <citation type="journal article" date="2019" name="Int. J. Syst. Evol. Microbiol.">
        <title>The Global Catalogue of Microorganisms (GCM) 10K type strain sequencing project: providing services to taxonomists for standard genome sequencing and annotation.</title>
        <authorList>
            <consortium name="The Broad Institute Genomics Platform"/>
            <consortium name="The Broad Institute Genome Sequencing Center for Infectious Disease"/>
            <person name="Wu L."/>
            <person name="Ma J."/>
        </authorList>
    </citation>
    <scope>NUCLEOTIDE SEQUENCE [LARGE SCALE GENOMIC DNA]</scope>
    <source>
        <strain evidence="7">JCM 3106</strain>
    </source>
</reference>
<feature type="DNA-binding region" description="H-T-H motif" evidence="4">
    <location>
        <begin position="35"/>
        <end position="54"/>
    </location>
</feature>
<keyword evidence="2 4" id="KW-0238">DNA-binding</keyword>
<keyword evidence="1" id="KW-0805">Transcription regulation</keyword>
<dbReference type="PANTHER" id="PTHR30055">
    <property type="entry name" value="HTH-TYPE TRANSCRIPTIONAL REGULATOR RUTR"/>
    <property type="match status" value="1"/>
</dbReference>
<keyword evidence="7" id="KW-1185">Reference proteome</keyword>
<proteinExistence type="predicted"/>
<dbReference type="PANTHER" id="PTHR30055:SF234">
    <property type="entry name" value="HTH-TYPE TRANSCRIPTIONAL REGULATOR BETI"/>
    <property type="match status" value="1"/>
</dbReference>
<dbReference type="PROSITE" id="PS50977">
    <property type="entry name" value="HTH_TETR_2"/>
    <property type="match status" value="1"/>
</dbReference>
<evidence type="ECO:0000313" key="6">
    <source>
        <dbReference type="EMBL" id="GAA3041267.1"/>
    </source>
</evidence>
<accession>A0ABP6LH62</accession>
<dbReference type="InterPro" id="IPR009057">
    <property type="entry name" value="Homeodomain-like_sf"/>
</dbReference>
<name>A0ABP6LH62_9ACTN</name>
<dbReference type="Proteomes" id="UP001499930">
    <property type="component" value="Unassembled WGS sequence"/>
</dbReference>
<dbReference type="InterPro" id="IPR001647">
    <property type="entry name" value="HTH_TetR"/>
</dbReference>
<dbReference type="SUPFAM" id="SSF46689">
    <property type="entry name" value="Homeodomain-like"/>
    <property type="match status" value="1"/>
</dbReference>
<evidence type="ECO:0000313" key="7">
    <source>
        <dbReference type="Proteomes" id="UP001499930"/>
    </source>
</evidence>
<dbReference type="RefSeq" id="WP_344907930.1">
    <property type="nucleotide sequence ID" value="NZ_BAAAWD010000031.1"/>
</dbReference>
<dbReference type="InterPro" id="IPR036271">
    <property type="entry name" value="Tet_transcr_reg_TetR-rel_C_sf"/>
</dbReference>
<evidence type="ECO:0000256" key="4">
    <source>
        <dbReference type="PROSITE-ProRule" id="PRU00335"/>
    </source>
</evidence>
<evidence type="ECO:0000256" key="3">
    <source>
        <dbReference type="ARBA" id="ARBA00023163"/>
    </source>
</evidence>
<sequence length="209" mass="22008">MPGGRRRRRRSDGERSAAAVLAAAVEVLGRQPDAKVEEIAAAAGVTRQTVYAHYPSRPLLVAAVVDHLTAETVAALDLADVDGRTATETLLSWLDVTWRMFDRYRLLLHSSVTAADPADTAESDRQHATVAERLGRLIERGQAAGEFDGGLDPAWLVSATVALGHAAGGEVAAGRMTGAQASAALCHSVLRVYGARTPGPRATGPSRHT</sequence>
<evidence type="ECO:0000259" key="5">
    <source>
        <dbReference type="PROSITE" id="PS50977"/>
    </source>
</evidence>
<dbReference type="InterPro" id="IPR050109">
    <property type="entry name" value="HTH-type_TetR-like_transc_reg"/>
</dbReference>
<comment type="caution">
    <text evidence="6">The sequence shown here is derived from an EMBL/GenBank/DDBJ whole genome shotgun (WGS) entry which is preliminary data.</text>
</comment>
<gene>
    <name evidence="6" type="ORF">GCM10017559_82470</name>
</gene>
<keyword evidence="3" id="KW-0804">Transcription</keyword>
<dbReference type="EMBL" id="BAAAWD010000031">
    <property type="protein sequence ID" value="GAA3041267.1"/>
    <property type="molecule type" value="Genomic_DNA"/>
</dbReference>
<evidence type="ECO:0000256" key="2">
    <source>
        <dbReference type="ARBA" id="ARBA00023125"/>
    </source>
</evidence>
<dbReference type="Pfam" id="PF00440">
    <property type="entry name" value="TetR_N"/>
    <property type="match status" value="1"/>
</dbReference>
<organism evidence="6 7">
    <name type="scientific">Streptosporangium longisporum</name>
    <dbReference type="NCBI Taxonomy" id="46187"/>
    <lineage>
        <taxon>Bacteria</taxon>
        <taxon>Bacillati</taxon>
        <taxon>Actinomycetota</taxon>
        <taxon>Actinomycetes</taxon>
        <taxon>Streptosporangiales</taxon>
        <taxon>Streptosporangiaceae</taxon>
        <taxon>Streptosporangium</taxon>
    </lineage>
</organism>
<dbReference type="Gene3D" id="1.10.357.10">
    <property type="entry name" value="Tetracycline Repressor, domain 2"/>
    <property type="match status" value="1"/>
</dbReference>
<dbReference type="SUPFAM" id="SSF48498">
    <property type="entry name" value="Tetracyclin repressor-like, C-terminal domain"/>
    <property type="match status" value="1"/>
</dbReference>
<protein>
    <submittedName>
        <fullName evidence="6">TetR/AcrR family transcriptional regulator</fullName>
    </submittedName>
</protein>
<feature type="domain" description="HTH tetR-type" evidence="5">
    <location>
        <begin position="14"/>
        <end position="72"/>
    </location>
</feature>